<feature type="region of interest" description="Disordered" evidence="1">
    <location>
        <begin position="74"/>
        <end position="130"/>
    </location>
</feature>
<evidence type="ECO:0000313" key="3">
    <source>
        <dbReference type="Proteomes" id="UP000727456"/>
    </source>
</evidence>
<protein>
    <submittedName>
        <fullName evidence="2">Uncharacterized protein</fullName>
    </submittedName>
</protein>
<sequence length="130" mass="13885">MTKSATDVMQHILFAAVMDAVEALKKASKGLPNNLLRDLGALHVNAAYADVPAELQQAIEASVRTAFQRLQKEGYSVTPLGLSPPPPRPTGPRPGGNRPPAHTRPRHPAGDRPKGPRPGGARPPRPDKDK</sequence>
<dbReference type="EMBL" id="JAAOZC010000001">
    <property type="protein sequence ID" value="NIJ06797.1"/>
    <property type="molecule type" value="Genomic_DNA"/>
</dbReference>
<proteinExistence type="predicted"/>
<comment type="caution">
    <text evidence="2">The sequence shown here is derived from an EMBL/GenBank/DDBJ whole genome shotgun (WGS) entry which is preliminary data.</text>
</comment>
<organism evidence="2 3">
    <name type="scientific">Sphingomonas vulcanisoli</name>
    <dbReference type="NCBI Taxonomy" id="1658060"/>
    <lineage>
        <taxon>Bacteria</taxon>
        <taxon>Pseudomonadati</taxon>
        <taxon>Pseudomonadota</taxon>
        <taxon>Alphaproteobacteria</taxon>
        <taxon>Sphingomonadales</taxon>
        <taxon>Sphingomonadaceae</taxon>
        <taxon>Sphingomonas</taxon>
    </lineage>
</organism>
<dbReference type="Proteomes" id="UP000727456">
    <property type="component" value="Unassembled WGS sequence"/>
</dbReference>
<gene>
    <name evidence="2" type="ORF">FHS31_000379</name>
</gene>
<evidence type="ECO:0000256" key="1">
    <source>
        <dbReference type="SAM" id="MobiDB-lite"/>
    </source>
</evidence>
<dbReference type="RefSeq" id="WP_167071461.1">
    <property type="nucleotide sequence ID" value="NZ_JAAOZC010000001.1"/>
</dbReference>
<reference evidence="2 3" key="1">
    <citation type="submission" date="2020-03" db="EMBL/GenBank/DDBJ databases">
        <title>Genomic Encyclopedia of Type Strains, Phase III (KMG-III): the genomes of soil and plant-associated and newly described type strains.</title>
        <authorList>
            <person name="Whitman W."/>
        </authorList>
    </citation>
    <scope>NUCLEOTIDE SEQUENCE [LARGE SCALE GENOMIC DNA]</scope>
    <source>
        <strain evidence="2 3">CECT 8804</strain>
    </source>
</reference>
<feature type="compositionally biased region" description="Pro residues" evidence="1">
    <location>
        <begin position="82"/>
        <end position="92"/>
    </location>
</feature>
<keyword evidence="3" id="KW-1185">Reference proteome</keyword>
<name>A0ABX0TMR4_9SPHN</name>
<evidence type="ECO:0000313" key="2">
    <source>
        <dbReference type="EMBL" id="NIJ06797.1"/>
    </source>
</evidence>
<accession>A0ABX0TMR4</accession>